<gene>
    <name evidence="3" type="ORF">COX83_03785</name>
</gene>
<evidence type="ECO:0000313" key="4">
    <source>
        <dbReference type="Proteomes" id="UP000230078"/>
    </source>
</evidence>
<dbReference type="InterPro" id="IPR036291">
    <property type="entry name" value="NAD(P)-bd_dom_sf"/>
</dbReference>
<name>A0A2M7V2I7_9BACT</name>
<proteinExistence type="inferred from homology"/>
<dbReference type="PANTHER" id="PTHR43000">
    <property type="entry name" value="DTDP-D-GLUCOSE 4,6-DEHYDRATASE-RELATED"/>
    <property type="match status" value="1"/>
</dbReference>
<dbReference type="SUPFAM" id="SSF51735">
    <property type="entry name" value="NAD(P)-binding Rossmann-fold domains"/>
    <property type="match status" value="1"/>
</dbReference>
<dbReference type="Pfam" id="PF01370">
    <property type="entry name" value="Epimerase"/>
    <property type="match status" value="1"/>
</dbReference>
<comment type="similarity">
    <text evidence="1">Belongs to the NAD(P)-dependent epimerase/dehydratase family.</text>
</comment>
<protein>
    <submittedName>
        <fullName evidence="3">CDP-paratose 2-epimerase</fullName>
    </submittedName>
</protein>
<dbReference type="InterPro" id="IPR001509">
    <property type="entry name" value="Epimerase_deHydtase"/>
</dbReference>
<accession>A0A2M7V2I7</accession>
<dbReference type="Proteomes" id="UP000230078">
    <property type="component" value="Unassembled WGS sequence"/>
</dbReference>
<sequence length="338" mass="37998">MNILITGGAGFIGTNAALYFGKSKKNKIIIVDNLSRVGTEYNLIYLKKNIISPLSFIKCNVQEIKSYLSAIKTADVIIHLAGQTAVTTSLAHPKEDFTSNIVGGFSLLEAVRLYNPKAIIMYSSTNKVYGNLKSHVLKKDEKKKLYINETFPKGVNEQEPLEFISPYGCSKGTIDQYMQDYARSFGLKTVVFRQSCIYGPHQLGVEDQGWIAHFSKQFLKNLPITLFGDGYQVRDLLYVEDLVRAYDNAIKKIDVVSGMVFNIGGGIENSFSLLQVLSLLGKKIGKNPEIHFEKERLGDQKYFVSDNGRAKKILDWQPTTLFKKGVDSLISWQQKNIR</sequence>
<evidence type="ECO:0000259" key="2">
    <source>
        <dbReference type="Pfam" id="PF01370"/>
    </source>
</evidence>
<feature type="domain" description="NAD-dependent epimerase/dehydratase" evidence="2">
    <location>
        <begin position="3"/>
        <end position="264"/>
    </location>
</feature>
<organism evidence="3 4">
    <name type="scientific">Candidatus Magasanikbacteria bacterium CG_4_10_14_0_2_um_filter_41_31</name>
    <dbReference type="NCBI Taxonomy" id="1974639"/>
    <lineage>
        <taxon>Bacteria</taxon>
        <taxon>Candidatus Magasanikiibacteriota</taxon>
    </lineage>
</organism>
<evidence type="ECO:0000313" key="3">
    <source>
        <dbReference type="EMBL" id="PIZ92662.1"/>
    </source>
</evidence>
<reference evidence="4" key="1">
    <citation type="submission" date="2017-09" db="EMBL/GenBank/DDBJ databases">
        <title>Depth-based differentiation of microbial function through sediment-hosted aquifers and enrichment of novel symbionts in the deep terrestrial subsurface.</title>
        <authorList>
            <person name="Probst A.J."/>
            <person name="Ladd B."/>
            <person name="Jarett J.K."/>
            <person name="Geller-Mcgrath D.E."/>
            <person name="Sieber C.M.K."/>
            <person name="Emerson J.B."/>
            <person name="Anantharaman K."/>
            <person name="Thomas B.C."/>
            <person name="Malmstrom R."/>
            <person name="Stieglmeier M."/>
            <person name="Klingl A."/>
            <person name="Woyke T."/>
            <person name="Ryan C.M."/>
            <person name="Banfield J.F."/>
        </authorList>
    </citation>
    <scope>NUCLEOTIDE SEQUENCE [LARGE SCALE GENOMIC DNA]</scope>
</reference>
<dbReference type="AlphaFoldDB" id="A0A2M7V2I7"/>
<comment type="caution">
    <text evidence="3">The sequence shown here is derived from an EMBL/GenBank/DDBJ whole genome shotgun (WGS) entry which is preliminary data.</text>
</comment>
<evidence type="ECO:0000256" key="1">
    <source>
        <dbReference type="ARBA" id="ARBA00007637"/>
    </source>
</evidence>
<dbReference type="EMBL" id="PFPI01000052">
    <property type="protein sequence ID" value="PIZ92662.1"/>
    <property type="molecule type" value="Genomic_DNA"/>
</dbReference>
<dbReference type="Gene3D" id="3.40.50.720">
    <property type="entry name" value="NAD(P)-binding Rossmann-like Domain"/>
    <property type="match status" value="1"/>
</dbReference>